<feature type="compositionally biased region" description="Polar residues" evidence="1">
    <location>
        <begin position="392"/>
        <end position="403"/>
    </location>
</feature>
<proteinExistence type="predicted"/>
<evidence type="ECO:0000313" key="3">
    <source>
        <dbReference type="Proteomes" id="UP000749559"/>
    </source>
</evidence>
<name>A0A8J1U7Q6_OWEFU</name>
<feature type="compositionally biased region" description="Basic and acidic residues" evidence="1">
    <location>
        <begin position="350"/>
        <end position="369"/>
    </location>
</feature>
<accession>A0A8J1U7Q6</accession>
<organism evidence="2 3">
    <name type="scientific">Owenia fusiformis</name>
    <name type="common">Polychaete worm</name>
    <dbReference type="NCBI Taxonomy" id="6347"/>
    <lineage>
        <taxon>Eukaryota</taxon>
        <taxon>Metazoa</taxon>
        <taxon>Spiralia</taxon>
        <taxon>Lophotrochozoa</taxon>
        <taxon>Annelida</taxon>
        <taxon>Polychaeta</taxon>
        <taxon>Sedentaria</taxon>
        <taxon>Canalipalpata</taxon>
        <taxon>Sabellida</taxon>
        <taxon>Oweniida</taxon>
        <taxon>Oweniidae</taxon>
        <taxon>Owenia</taxon>
    </lineage>
</organism>
<dbReference type="InterPro" id="IPR002110">
    <property type="entry name" value="Ankyrin_rpt"/>
</dbReference>
<evidence type="ECO:0000256" key="1">
    <source>
        <dbReference type="SAM" id="MobiDB-lite"/>
    </source>
</evidence>
<dbReference type="PROSITE" id="PS50297">
    <property type="entry name" value="ANK_REP_REGION"/>
    <property type="match status" value="3"/>
</dbReference>
<comment type="caution">
    <text evidence="2">The sequence shown here is derived from an EMBL/GenBank/DDBJ whole genome shotgun (WGS) entry which is preliminary data.</text>
</comment>
<gene>
    <name evidence="2" type="ORF">OFUS_LOCUS1728</name>
</gene>
<dbReference type="PANTHER" id="PTHR24201">
    <property type="entry name" value="ANK_REP_REGION DOMAIN-CONTAINING PROTEIN"/>
    <property type="match status" value="1"/>
</dbReference>
<dbReference type="PANTHER" id="PTHR24201:SF16">
    <property type="entry name" value="ANKYRIN-1-LIKE-RELATED"/>
    <property type="match status" value="1"/>
</dbReference>
<dbReference type="Pfam" id="PF12796">
    <property type="entry name" value="Ank_2"/>
    <property type="match status" value="2"/>
</dbReference>
<dbReference type="InterPro" id="IPR036770">
    <property type="entry name" value="Ankyrin_rpt-contain_sf"/>
</dbReference>
<dbReference type="PRINTS" id="PR01415">
    <property type="entry name" value="ANKYRIN"/>
</dbReference>
<keyword evidence="3" id="KW-1185">Reference proteome</keyword>
<dbReference type="SMART" id="SM00248">
    <property type="entry name" value="ANK"/>
    <property type="match status" value="7"/>
</dbReference>
<evidence type="ECO:0000313" key="2">
    <source>
        <dbReference type="EMBL" id="CAH1774224.1"/>
    </source>
</evidence>
<dbReference type="Gene3D" id="1.25.40.20">
    <property type="entry name" value="Ankyrin repeat-containing domain"/>
    <property type="match status" value="2"/>
</dbReference>
<dbReference type="Proteomes" id="UP000749559">
    <property type="component" value="Unassembled WGS sequence"/>
</dbReference>
<dbReference type="GO" id="GO:0005634">
    <property type="term" value="C:nucleus"/>
    <property type="evidence" value="ECO:0007669"/>
    <property type="project" value="TreeGrafter"/>
</dbReference>
<dbReference type="OrthoDB" id="194358at2759"/>
<dbReference type="InterPro" id="IPR050776">
    <property type="entry name" value="Ank_Repeat/CDKN_Inhibitor"/>
</dbReference>
<dbReference type="AlphaFoldDB" id="A0A8J1U7Q6"/>
<reference evidence="2" key="1">
    <citation type="submission" date="2022-03" db="EMBL/GenBank/DDBJ databases">
        <authorList>
            <person name="Martin C."/>
        </authorList>
    </citation>
    <scope>NUCLEOTIDE SEQUENCE</scope>
</reference>
<dbReference type="SUPFAM" id="SSF48403">
    <property type="entry name" value="Ankyrin repeat"/>
    <property type="match status" value="1"/>
</dbReference>
<dbReference type="EMBL" id="CAIIXF020000001">
    <property type="protein sequence ID" value="CAH1774224.1"/>
    <property type="molecule type" value="Genomic_DNA"/>
</dbReference>
<feature type="region of interest" description="Disordered" evidence="1">
    <location>
        <begin position="348"/>
        <end position="369"/>
    </location>
</feature>
<feature type="region of interest" description="Disordered" evidence="1">
    <location>
        <begin position="392"/>
        <end position="412"/>
    </location>
</feature>
<dbReference type="PROSITE" id="PS50088">
    <property type="entry name" value="ANK_REPEAT"/>
    <property type="match status" value="4"/>
</dbReference>
<sequence length="412" mass="45660">MGLANSKQEAFWEACGFGHKERVKKFLEEGVDVNWVSYTHDSCAIHVASQGKVEIVDMLIKANCDVNVKDERGCLALHHAAMNGYADIMKMLIEAGSEIDTQDKNGWTPLHSAAYWSHIDAVNVLIEKGCDVKLKNKDERTALHEATRSPEFSREDGLNHIITALVEAGCEIDQYSKDEFEGEFTPLMFAAYHGHPGVIKSLLEEDCDIYAQGTRKWTALHWAANRGHPKCVEILLAAGANPNTLGERGESALDKANSAQVKLLLEEAMTEARDSVSVLTPIDERDAVLWPDSLNAFVKSKDDLDEPVDEVEQTIDKNDNDDIVRHSEPDRTIHSDETANDECAKIVNGGDHDTIEDENNRNNLEDSSHADFETVNKNVPAGDSIMVENLNKSSIESKNTESTLSEKTDICN</sequence>
<protein>
    <submittedName>
        <fullName evidence="2">Uncharacterized protein</fullName>
    </submittedName>
</protein>